<dbReference type="GeneID" id="73467597"/>
<organism evidence="3 4">
    <name type="scientific">[Candida] subhashii</name>
    <dbReference type="NCBI Taxonomy" id="561895"/>
    <lineage>
        <taxon>Eukaryota</taxon>
        <taxon>Fungi</taxon>
        <taxon>Dikarya</taxon>
        <taxon>Ascomycota</taxon>
        <taxon>Saccharomycotina</taxon>
        <taxon>Pichiomycetes</taxon>
        <taxon>Debaryomycetaceae</taxon>
        <taxon>Spathaspora</taxon>
    </lineage>
</organism>
<feature type="region of interest" description="Disordered" evidence="1">
    <location>
        <begin position="140"/>
        <end position="179"/>
    </location>
</feature>
<dbReference type="RefSeq" id="XP_049265822.1">
    <property type="nucleotide sequence ID" value="XM_049410508.1"/>
</dbReference>
<proteinExistence type="predicted"/>
<evidence type="ECO:0000256" key="1">
    <source>
        <dbReference type="SAM" id="MobiDB-lite"/>
    </source>
</evidence>
<feature type="signal peptide" evidence="2">
    <location>
        <begin position="1"/>
        <end position="19"/>
    </location>
</feature>
<keyword evidence="2" id="KW-0732">Signal</keyword>
<protein>
    <submittedName>
        <fullName evidence="3">Uncharacterized protein</fullName>
    </submittedName>
</protein>
<keyword evidence="4" id="KW-1185">Reference proteome</keyword>
<name>A0A8J5R604_9ASCO</name>
<evidence type="ECO:0000313" key="4">
    <source>
        <dbReference type="Proteomes" id="UP000694255"/>
    </source>
</evidence>
<dbReference type="AlphaFoldDB" id="A0A8J5R604"/>
<feature type="region of interest" description="Disordered" evidence="1">
    <location>
        <begin position="194"/>
        <end position="219"/>
    </location>
</feature>
<sequence>MLLIKSLILIVGVLKGITADEPFNDGIYVFSSSYYEKQEPDYVSVGAGITAEDEWSSDHNQDEDSIELQPDENVKAIQDESIEVVLEETIVHKNDKRDAYIGESHHQPPKSNHHKHVHAGKIQYVTTVITQKSAIETKKASAKGGTVPPHAKQEPAVNANKIGKPPSRPPGGRPQVNIINKDGHYLHPSVQKVEQVKQKPNKNSKPSFFQKEPEAHSKPTGMVQESMESLQSVFNPFNMKIMSVVVVVGWLLKMVTTKKKLKEDDPAIPVVNYDYLNQKDV</sequence>
<gene>
    <name evidence="3" type="ORF">J8A68_000796</name>
</gene>
<accession>A0A8J5R604</accession>
<evidence type="ECO:0000313" key="3">
    <source>
        <dbReference type="EMBL" id="KAG7665590.1"/>
    </source>
</evidence>
<comment type="caution">
    <text evidence="3">The sequence shown here is derived from an EMBL/GenBank/DDBJ whole genome shotgun (WGS) entry which is preliminary data.</text>
</comment>
<dbReference type="Proteomes" id="UP000694255">
    <property type="component" value="Unassembled WGS sequence"/>
</dbReference>
<feature type="chain" id="PRO_5035249702" evidence="2">
    <location>
        <begin position="20"/>
        <end position="281"/>
    </location>
</feature>
<reference evidence="3 4" key="1">
    <citation type="journal article" date="2021" name="DNA Res.">
        <title>Genome analysis of Candida subhashii reveals its hybrid nature and dual mitochondrial genome conformations.</title>
        <authorList>
            <person name="Mixao V."/>
            <person name="Hegedusova E."/>
            <person name="Saus E."/>
            <person name="Pryszcz L.P."/>
            <person name="Cillingova A."/>
            <person name="Nosek J."/>
            <person name="Gabaldon T."/>
        </authorList>
    </citation>
    <scope>NUCLEOTIDE SEQUENCE [LARGE SCALE GENOMIC DNA]</scope>
    <source>
        <strain evidence="3 4">CBS 10753</strain>
    </source>
</reference>
<dbReference type="EMBL" id="JAGSYN010000048">
    <property type="protein sequence ID" value="KAG7665590.1"/>
    <property type="molecule type" value="Genomic_DNA"/>
</dbReference>
<evidence type="ECO:0000256" key="2">
    <source>
        <dbReference type="SAM" id="SignalP"/>
    </source>
</evidence>